<evidence type="ECO:0000313" key="15">
    <source>
        <dbReference type="Proteomes" id="UP001197093"/>
    </source>
</evidence>
<evidence type="ECO:0000256" key="7">
    <source>
        <dbReference type="ARBA" id="ARBA00023288"/>
    </source>
</evidence>
<evidence type="ECO:0000259" key="13">
    <source>
        <dbReference type="Pfam" id="PF01529"/>
    </source>
</evidence>
<proteinExistence type="inferred from homology"/>
<dbReference type="PANTHER" id="PTHR22883:SF23">
    <property type="entry name" value="PALMITOYLTRANSFERASE ZDHHC6"/>
    <property type="match status" value="1"/>
</dbReference>
<comment type="similarity">
    <text evidence="9">Belongs to the DHHC palmitoyltransferase family. PFA5 subfamily.</text>
</comment>
<name>A0AAD4F4N0_9PEZI</name>
<dbReference type="GO" id="GO:0005783">
    <property type="term" value="C:endoplasmic reticulum"/>
    <property type="evidence" value="ECO:0007669"/>
    <property type="project" value="TreeGrafter"/>
</dbReference>
<reference evidence="14" key="1">
    <citation type="submission" date="2023-02" db="EMBL/GenBank/DDBJ databases">
        <authorList>
            <person name="Palmer J.M."/>
        </authorList>
    </citation>
    <scope>NUCLEOTIDE SEQUENCE</scope>
    <source>
        <strain evidence="14">FW57</strain>
    </source>
</reference>
<feature type="transmembrane region" description="Helical" evidence="11">
    <location>
        <begin position="125"/>
        <end position="146"/>
    </location>
</feature>
<dbReference type="GO" id="GO:0006612">
    <property type="term" value="P:protein targeting to membrane"/>
    <property type="evidence" value="ECO:0007669"/>
    <property type="project" value="TreeGrafter"/>
</dbReference>
<keyword evidence="6" id="KW-0564">Palmitate</keyword>
<comment type="domain">
    <text evidence="11">The DHHC domain is required for palmitoyltransferase activity.</text>
</comment>
<evidence type="ECO:0000256" key="8">
    <source>
        <dbReference type="ARBA" id="ARBA00023315"/>
    </source>
</evidence>
<keyword evidence="15" id="KW-1185">Reference proteome</keyword>
<evidence type="ECO:0000256" key="2">
    <source>
        <dbReference type="ARBA" id="ARBA00022679"/>
    </source>
</evidence>
<keyword evidence="8 11" id="KW-0012">Acyltransferase</keyword>
<dbReference type="AlphaFoldDB" id="A0AAD4F4N0"/>
<evidence type="ECO:0000256" key="3">
    <source>
        <dbReference type="ARBA" id="ARBA00022692"/>
    </source>
</evidence>
<dbReference type="PANTHER" id="PTHR22883">
    <property type="entry name" value="ZINC FINGER DHHC DOMAIN CONTAINING PROTEIN"/>
    <property type="match status" value="1"/>
</dbReference>
<feature type="transmembrane region" description="Helical" evidence="11">
    <location>
        <begin position="94"/>
        <end position="113"/>
    </location>
</feature>
<feature type="compositionally biased region" description="Basic and acidic residues" evidence="12">
    <location>
        <begin position="38"/>
        <end position="53"/>
    </location>
</feature>
<protein>
    <recommendedName>
        <fullName evidence="11">Palmitoyltransferase</fullName>
        <ecNumber evidence="11">2.3.1.225</ecNumber>
    </recommendedName>
</protein>
<organism evidence="14 15">
    <name type="scientific">Staphylotrichum longicolle</name>
    <dbReference type="NCBI Taxonomy" id="669026"/>
    <lineage>
        <taxon>Eukaryota</taxon>
        <taxon>Fungi</taxon>
        <taxon>Dikarya</taxon>
        <taxon>Ascomycota</taxon>
        <taxon>Pezizomycotina</taxon>
        <taxon>Sordariomycetes</taxon>
        <taxon>Sordariomycetidae</taxon>
        <taxon>Sordariales</taxon>
        <taxon>Chaetomiaceae</taxon>
        <taxon>Staphylotrichum</taxon>
    </lineage>
</organism>
<sequence length="315" mass="35418">MLVTYFRLFLVIQANPGVTPLGPKATDQKPKAKRRSRGERDLEAASRYEARPDDDPDSPGLEEFYTKDVFKMDHYCPWVGGIVAETSFKFFVQFTFYTALYCIIVIVAAVICLQSKVRNGDGIDGVVIGALAIATLFGLFTLTMTLTSMRYIFLNLTTVDYLKSKNVVHQLAIRVPQGTPPGQNYNVITYPLPNSTNNSVVSGQTSTGELCSPRDRLATRTFAIVKTDMGENPWDLGYYRNWKSVMGNNLIDWLLPLNESPCATHEEPESFYELGPLYHQLRVRFGLPEVPAGNGPDEMTEQERRSKHGKNETRD</sequence>
<dbReference type="GO" id="GO:0019706">
    <property type="term" value="F:protein-cysteine S-palmitoyltransferase activity"/>
    <property type="evidence" value="ECO:0007669"/>
    <property type="project" value="UniProtKB-EC"/>
</dbReference>
<keyword evidence="3 11" id="KW-0812">Transmembrane</keyword>
<evidence type="ECO:0000256" key="11">
    <source>
        <dbReference type="RuleBase" id="RU079119"/>
    </source>
</evidence>
<evidence type="ECO:0000256" key="4">
    <source>
        <dbReference type="ARBA" id="ARBA00022989"/>
    </source>
</evidence>
<evidence type="ECO:0000313" key="14">
    <source>
        <dbReference type="EMBL" id="KAG7291532.1"/>
    </source>
</evidence>
<dbReference type="InterPro" id="IPR001594">
    <property type="entry name" value="Palmitoyltrfase_DHHC"/>
</dbReference>
<keyword evidence="4 11" id="KW-1133">Transmembrane helix</keyword>
<gene>
    <name evidence="14" type="ORF">NEMBOFW57_001551</name>
</gene>
<evidence type="ECO:0000256" key="9">
    <source>
        <dbReference type="ARBA" id="ARBA00038298"/>
    </source>
</evidence>
<evidence type="ECO:0000256" key="12">
    <source>
        <dbReference type="SAM" id="MobiDB-lite"/>
    </source>
</evidence>
<dbReference type="EC" id="2.3.1.225" evidence="11"/>
<evidence type="ECO:0000256" key="5">
    <source>
        <dbReference type="ARBA" id="ARBA00023136"/>
    </source>
</evidence>
<evidence type="ECO:0000256" key="1">
    <source>
        <dbReference type="ARBA" id="ARBA00004141"/>
    </source>
</evidence>
<dbReference type="GO" id="GO:0016020">
    <property type="term" value="C:membrane"/>
    <property type="evidence" value="ECO:0007669"/>
    <property type="project" value="UniProtKB-SubCell"/>
</dbReference>
<comment type="caution">
    <text evidence="14">The sequence shown here is derived from an EMBL/GenBank/DDBJ whole genome shotgun (WGS) entry which is preliminary data.</text>
</comment>
<accession>A0AAD4F4N0</accession>
<evidence type="ECO:0000256" key="6">
    <source>
        <dbReference type="ARBA" id="ARBA00023139"/>
    </source>
</evidence>
<comment type="subcellular location">
    <subcellularLocation>
        <location evidence="1">Membrane</location>
        <topology evidence="1">Multi-pass membrane protein</topology>
    </subcellularLocation>
</comment>
<feature type="domain" description="Palmitoyltransferase DHHC" evidence="13">
    <location>
        <begin position="69"/>
        <end position="164"/>
    </location>
</feature>
<feature type="compositionally biased region" description="Basic and acidic residues" evidence="12">
    <location>
        <begin position="301"/>
        <end position="315"/>
    </location>
</feature>
<dbReference type="GO" id="GO:0005794">
    <property type="term" value="C:Golgi apparatus"/>
    <property type="evidence" value="ECO:0007669"/>
    <property type="project" value="TreeGrafter"/>
</dbReference>
<keyword evidence="5 11" id="KW-0472">Membrane</keyword>
<feature type="region of interest" description="Disordered" evidence="12">
    <location>
        <begin position="21"/>
        <end position="60"/>
    </location>
</feature>
<dbReference type="Proteomes" id="UP001197093">
    <property type="component" value="Unassembled WGS sequence"/>
</dbReference>
<comment type="catalytic activity">
    <reaction evidence="10 11">
        <text>L-cysteinyl-[protein] + hexadecanoyl-CoA = S-hexadecanoyl-L-cysteinyl-[protein] + CoA</text>
        <dbReference type="Rhea" id="RHEA:36683"/>
        <dbReference type="Rhea" id="RHEA-COMP:10131"/>
        <dbReference type="Rhea" id="RHEA-COMP:11032"/>
        <dbReference type="ChEBI" id="CHEBI:29950"/>
        <dbReference type="ChEBI" id="CHEBI:57287"/>
        <dbReference type="ChEBI" id="CHEBI:57379"/>
        <dbReference type="ChEBI" id="CHEBI:74151"/>
        <dbReference type="EC" id="2.3.1.225"/>
    </reaction>
</comment>
<feature type="region of interest" description="Disordered" evidence="12">
    <location>
        <begin position="288"/>
        <end position="315"/>
    </location>
</feature>
<evidence type="ECO:0000256" key="10">
    <source>
        <dbReference type="ARBA" id="ARBA00048048"/>
    </source>
</evidence>
<dbReference type="PROSITE" id="PS50216">
    <property type="entry name" value="DHHC"/>
    <property type="match status" value="1"/>
</dbReference>
<keyword evidence="7" id="KW-0449">Lipoprotein</keyword>
<dbReference type="InterPro" id="IPR039859">
    <property type="entry name" value="PFA4/ZDH16/20/ERF2-like"/>
</dbReference>
<keyword evidence="2 11" id="KW-0808">Transferase</keyword>
<dbReference type="Pfam" id="PF01529">
    <property type="entry name" value="DHHC"/>
    <property type="match status" value="1"/>
</dbReference>
<dbReference type="EMBL" id="JAHCVI010000001">
    <property type="protein sequence ID" value="KAG7291532.1"/>
    <property type="molecule type" value="Genomic_DNA"/>
</dbReference>